<keyword evidence="5 10" id="KW-0347">Helicase</keyword>
<dbReference type="FunFam" id="1.10.10.10:FF:000513">
    <property type="entry name" value="ATP-dependent DNA helicase"/>
    <property type="match status" value="1"/>
</dbReference>
<dbReference type="InterPro" id="IPR032284">
    <property type="entry name" value="RecQ_Zn-bd"/>
</dbReference>
<evidence type="ECO:0000256" key="10">
    <source>
        <dbReference type="RuleBase" id="RU364117"/>
    </source>
</evidence>
<dbReference type="CDD" id="cd18794">
    <property type="entry name" value="SF2_C_RecQ"/>
    <property type="match status" value="1"/>
</dbReference>
<dbReference type="InterPro" id="IPR004589">
    <property type="entry name" value="DNA_helicase_ATP-dep_RecQ"/>
</dbReference>
<evidence type="ECO:0000256" key="6">
    <source>
        <dbReference type="ARBA" id="ARBA00022840"/>
    </source>
</evidence>
<dbReference type="GO" id="GO:0043138">
    <property type="term" value="F:3'-5' DNA helicase activity"/>
    <property type="evidence" value="ECO:0007669"/>
    <property type="project" value="UniProtKB-EC"/>
</dbReference>
<dbReference type="GO" id="GO:0005737">
    <property type="term" value="C:cytoplasm"/>
    <property type="evidence" value="ECO:0007669"/>
    <property type="project" value="TreeGrafter"/>
</dbReference>
<dbReference type="FunFam" id="3.40.50.300:FF:001450">
    <property type="entry name" value="ATP-dependent DNA helicase"/>
    <property type="match status" value="1"/>
</dbReference>
<dbReference type="GO" id="GO:0009378">
    <property type="term" value="F:four-way junction helicase activity"/>
    <property type="evidence" value="ECO:0007669"/>
    <property type="project" value="TreeGrafter"/>
</dbReference>
<evidence type="ECO:0000256" key="11">
    <source>
        <dbReference type="SAM" id="MobiDB-lite"/>
    </source>
</evidence>
<proteinExistence type="inferred from homology"/>
<dbReference type="InterPro" id="IPR001650">
    <property type="entry name" value="Helicase_C-like"/>
</dbReference>
<dbReference type="InterPro" id="IPR010997">
    <property type="entry name" value="HRDC-like_sf"/>
</dbReference>
<dbReference type="InterPro" id="IPR036390">
    <property type="entry name" value="WH_DNA-bd_sf"/>
</dbReference>
<dbReference type="SMART" id="SM00490">
    <property type="entry name" value="HELICc"/>
    <property type="match status" value="1"/>
</dbReference>
<comment type="catalytic activity">
    <reaction evidence="10">
        <text>ATP + H2O = ADP + phosphate + H(+)</text>
        <dbReference type="Rhea" id="RHEA:13065"/>
        <dbReference type="ChEBI" id="CHEBI:15377"/>
        <dbReference type="ChEBI" id="CHEBI:15378"/>
        <dbReference type="ChEBI" id="CHEBI:30616"/>
        <dbReference type="ChEBI" id="CHEBI:43474"/>
        <dbReference type="ChEBI" id="CHEBI:456216"/>
    </reaction>
</comment>
<evidence type="ECO:0000256" key="2">
    <source>
        <dbReference type="ARBA" id="ARBA00005446"/>
    </source>
</evidence>
<dbReference type="EMBL" id="JAGFBR010000015">
    <property type="protein sequence ID" value="KAH0454917.1"/>
    <property type="molecule type" value="Genomic_DNA"/>
</dbReference>
<dbReference type="Gene3D" id="1.10.150.80">
    <property type="entry name" value="HRDC domain"/>
    <property type="match status" value="1"/>
</dbReference>
<evidence type="ECO:0000313" key="15">
    <source>
        <dbReference type="EMBL" id="KAH0454917.1"/>
    </source>
</evidence>
<evidence type="ECO:0000259" key="13">
    <source>
        <dbReference type="PROSITE" id="PS51192"/>
    </source>
</evidence>
<dbReference type="NCBIfam" id="TIGR00614">
    <property type="entry name" value="recQ_fam"/>
    <property type="match status" value="1"/>
</dbReference>
<evidence type="ECO:0000256" key="4">
    <source>
        <dbReference type="ARBA" id="ARBA00022801"/>
    </source>
</evidence>
<dbReference type="PROSITE" id="PS51194">
    <property type="entry name" value="HELICASE_CTER"/>
    <property type="match status" value="1"/>
</dbReference>
<feature type="domain" description="HRDC" evidence="12">
    <location>
        <begin position="540"/>
        <end position="620"/>
    </location>
</feature>
<dbReference type="GO" id="GO:0003677">
    <property type="term" value="F:DNA binding"/>
    <property type="evidence" value="ECO:0007669"/>
    <property type="project" value="UniProtKB-KW"/>
</dbReference>
<dbReference type="GO" id="GO:0005634">
    <property type="term" value="C:nucleus"/>
    <property type="evidence" value="ECO:0007669"/>
    <property type="project" value="UniProtKB-SubCell"/>
</dbReference>
<organism evidence="15 16">
    <name type="scientific">Dendrobium chrysotoxum</name>
    <name type="common">Orchid</name>
    <dbReference type="NCBI Taxonomy" id="161865"/>
    <lineage>
        <taxon>Eukaryota</taxon>
        <taxon>Viridiplantae</taxon>
        <taxon>Streptophyta</taxon>
        <taxon>Embryophyta</taxon>
        <taxon>Tracheophyta</taxon>
        <taxon>Spermatophyta</taxon>
        <taxon>Magnoliopsida</taxon>
        <taxon>Liliopsida</taxon>
        <taxon>Asparagales</taxon>
        <taxon>Orchidaceae</taxon>
        <taxon>Epidendroideae</taxon>
        <taxon>Malaxideae</taxon>
        <taxon>Dendrobiinae</taxon>
        <taxon>Dendrobium</taxon>
    </lineage>
</organism>
<evidence type="ECO:0000256" key="1">
    <source>
        <dbReference type="ARBA" id="ARBA00001947"/>
    </source>
</evidence>
<dbReference type="InterPro" id="IPR018982">
    <property type="entry name" value="RQC_domain"/>
</dbReference>
<evidence type="ECO:0000256" key="8">
    <source>
        <dbReference type="ARBA" id="ARBA00023235"/>
    </source>
</evidence>
<dbReference type="InterPro" id="IPR036388">
    <property type="entry name" value="WH-like_DNA-bd_sf"/>
</dbReference>
<dbReference type="GO" id="GO:0005694">
    <property type="term" value="C:chromosome"/>
    <property type="evidence" value="ECO:0007669"/>
    <property type="project" value="TreeGrafter"/>
</dbReference>
<dbReference type="SMART" id="SM00487">
    <property type="entry name" value="DEXDc"/>
    <property type="match status" value="1"/>
</dbReference>
<evidence type="ECO:0000259" key="12">
    <source>
        <dbReference type="PROSITE" id="PS50967"/>
    </source>
</evidence>
<comment type="cofactor">
    <cofactor evidence="1">
        <name>Zn(2+)</name>
        <dbReference type="ChEBI" id="CHEBI:29105"/>
    </cofactor>
</comment>
<name>A0AAV7GFD0_DENCH</name>
<dbReference type="PROSITE" id="PS51192">
    <property type="entry name" value="HELICASE_ATP_BIND_1"/>
    <property type="match status" value="1"/>
</dbReference>
<keyword evidence="8" id="KW-0413">Isomerase</keyword>
<dbReference type="AlphaFoldDB" id="A0AAV7GFD0"/>
<dbReference type="SMART" id="SM00341">
    <property type="entry name" value="HRDC"/>
    <property type="match status" value="1"/>
</dbReference>
<dbReference type="Pfam" id="PF16124">
    <property type="entry name" value="RecQ_Zn_bind"/>
    <property type="match status" value="1"/>
</dbReference>
<comment type="subcellular location">
    <subcellularLocation>
        <location evidence="10">Nucleus</location>
    </subcellularLocation>
</comment>
<feature type="domain" description="Helicase C-terminal" evidence="14">
    <location>
        <begin position="213"/>
        <end position="368"/>
    </location>
</feature>
<keyword evidence="10" id="KW-0539">Nucleus</keyword>
<comment type="caution">
    <text evidence="15">The sequence shown here is derived from an EMBL/GenBank/DDBJ whole genome shotgun (WGS) entry which is preliminary data.</text>
</comment>
<dbReference type="InterPro" id="IPR011545">
    <property type="entry name" value="DEAD/DEAH_box_helicase_dom"/>
</dbReference>
<protein>
    <recommendedName>
        <fullName evidence="10">ATP-dependent DNA helicase</fullName>
        <ecNumber evidence="10">5.6.2.4</ecNumber>
    </recommendedName>
</protein>
<evidence type="ECO:0000313" key="16">
    <source>
        <dbReference type="Proteomes" id="UP000775213"/>
    </source>
</evidence>
<dbReference type="GO" id="GO:0005524">
    <property type="term" value="F:ATP binding"/>
    <property type="evidence" value="ECO:0007669"/>
    <property type="project" value="UniProtKB-KW"/>
</dbReference>
<dbReference type="Pfam" id="PF00270">
    <property type="entry name" value="DEAD"/>
    <property type="match status" value="1"/>
</dbReference>
<dbReference type="GO" id="GO:0006260">
    <property type="term" value="P:DNA replication"/>
    <property type="evidence" value="ECO:0007669"/>
    <property type="project" value="InterPro"/>
</dbReference>
<dbReference type="EC" id="5.6.2.4" evidence="10"/>
<dbReference type="GO" id="GO:0000724">
    <property type="term" value="P:double-strand break repair via homologous recombination"/>
    <property type="evidence" value="ECO:0007669"/>
    <property type="project" value="TreeGrafter"/>
</dbReference>
<dbReference type="InterPro" id="IPR002121">
    <property type="entry name" value="HRDC_dom"/>
</dbReference>
<dbReference type="SUPFAM" id="SSF47819">
    <property type="entry name" value="HRDC-like"/>
    <property type="match status" value="1"/>
</dbReference>
<evidence type="ECO:0000256" key="9">
    <source>
        <dbReference type="ARBA" id="ARBA00034617"/>
    </source>
</evidence>
<dbReference type="SMART" id="SM00956">
    <property type="entry name" value="RQC"/>
    <property type="match status" value="1"/>
</dbReference>
<comment type="catalytic activity">
    <reaction evidence="9 10">
        <text>Couples ATP hydrolysis with the unwinding of duplex DNA by translocating in the 3'-5' direction.</text>
        <dbReference type="EC" id="5.6.2.4"/>
    </reaction>
</comment>
<dbReference type="CDD" id="cd17920">
    <property type="entry name" value="DEXHc_RecQ"/>
    <property type="match status" value="1"/>
</dbReference>
<keyword evidence="16" id="KW-1185">Reference proteome</keyword>
<dbReference type="Pfam" id="PF00570">
    <property type="entry name" value="HRDC"/>
    <property type="match status" value="1"/>
</dbReference>
<dbReference type="InterPro" id="IPR014001">
    <property type="entry name" value="Helicase_ATP-bd"/>
</dbReference>
<dbReference type="PANTHER" id="PTHR13710:SF120">
    <property type="entry name" value="BIFUNCTIONAL 3'-5' EXONUCLEASE_ATP-DEPENDENT HELICASE WRN"/>
    <property type="match status" value="1"/>
</dbReference>
<dbReference type="Pfam" id="PF00271">
    <property type="entry name" value="Helicase_C"/>
    <property type="match status" value="1"/>
</dbReference>
<dbReference type="PROSITE" id="PS50967">
    <property type="entry name" value="HRDC"/>
    <property type="match status" value="1"/>
</dbReference>
<dbReference type="InterPro" id="IPR027417">
    <property type="entry name" value="P-loop_NTPase"/>
</dbReference>
<evidence type="ECO:0000256" key="3">
    <source>
        <dbReference type="ARBA" id="ARBA00022741"/>
    </source>
</evidence>
<accession>A0AAV7GFD0</accession>
<dbReference type="Gene3D" id="3.40.50.300">
    <property type="entry name" value="P-loop containing nucleotide triphosphate hydrolases"/>
    <property type="match status" value="2"/>
</dbReference>
<keyword evidence="3 10" id="KW-0547">Nucleotide-binding</keyword>
<feature type="region of interest" description="Disordered" evidence="11">
    <location>
        <begin position="793"/>
        <end position="833"/>
    </location>
</feature>
<dbReference type="SUPFAM" id="SSF46785">
    <property type="entry name" value="Winged helix' DNA-binding domain"/>
    <property type="match status" value="1"/>
</dbReference>
<keyword evidence="4 10" id="KW-0378">Hydrolase</keyword>
<dbReference type="PANTHER" id="PTHR13710">
    <property type="entry name" value="DNA HELICASE RECQ FAMILY MEMBER"/>
    <property type="match status" value="1"/>
</dbReference>
<dbReference type="GO" id="GO:0016787">
    <property type="term" value="F:hydrolase activity"/>
    <property type="evidence" value="ECO:0007669"/>
    <property type="project" value="UniProtKB-KW"/>
</dbReference>
<evidence type="ECO:0000256" key="5">
    <source>
        <dbReference type="ARBA" id="ARBA00022806"/>
    </source>
</evidence>
<dbReference type="SUPFAM" id="SSF52540">
    <property type="entry name" value="P-loop containing nucleoside triphosphate hydrolases"/>
    <property type="match status" value="1"/>
</dbReference>
<comment type="similarity">
    <text evidence="2 10">Belongs to the helicase family. RecQ subfamily.</text>
</comment>
<evidence type="ECO:0000259" key="14">
    <source>
        <dbReference type="PROSITE" id="PS51194"/>
    </source>
</evidence>
<sequence length="894" mass="100526">MESILKHNFGYSQFRPSQKEIIQKVLEGTDCLVVMATGGGKSLCYQVPPLVTGKTAVVISPLLSLMQDQVMALKQRGIKAEHLGSSQTDKDAYSQAERGAFDVLYMTPEKACLLPTRFWSNLLNSGICLLAVDEAHCISEWGHDFRQEYKQLDMLRGVLLKVPFMGLTATATEKVRNDIVQSLKMTDPFISIGSFDRKNLFYGVKPYHRSQIFMDELVKEVSNYNVSGGSVIIYCTTVKDTEQICQLLCGSGITAGMYHGQMGSKAREKSHRSFIRDEVNVMVATIAFGLGIDKPNIRCVIHYGCPKSLESYYQESGRCGRDGLASVCWLYYSRSDFAKADFYVADVRSEKQRKAIMESLMAAEKYCLLVSCRRQFLLQYFGEKRESDCGNCDNCTRDKRERDLSKESFLLLFCIKSCGGRWGLNMPIDVLRGSRSRKIVDNKFDKLPMHGHGKDYTTAWWKSLAGLLIAHGYLKEIADDVYRKVSVSPTGLQYLHSANFDDQPPLILALSNEMINEEDHGQINLENIESSISLEGERFSEAEKKFYDILLHMRMELAKENGTAPYAICGDQTLIKIAKTRPSTRARLANIEGVNQHLVSMYGDKFLQTIINASQELDLSLNKEENAVTATRKVHPSSEKNLNPAKFEAWKMWQMGKNSLKEVSRLGRSVPIKEQTVISYILEAAQTGCEVDWARFCSEIGLTLEIVSQIRSAVSKIGSRDRLKPIKEELTENVSYEQIKTFLMMEDLNISADEVFGCKSLLLSNISTKPSNDANSAQIGRVPIEWGSLVRGRAESKSSPEAVNARKQNRSDNSDHESPAKKLHAPTDQNENLHDGLEATQDSVMELITNSDGISLSEIKNFFRGSKADDVVDLLNCLETEFLIFKKNDLYRTL</sequence>
<dbReference type="Gene3D" id="1.10.10.10">
    <property type="entry name" value="Winged helix-like DNA-binding domain superfamily/Winged helix DNA-binding domain"/>
    <property type="match status" value="1"/>
</dbReference>
<feature type="domain" description="Helicase ATP-binding" evidence="13">
    <location>
        <begin position="22"/>
        <end position="189"/>
    </location>
</feature>
<keyword evidence="7" id="KW-0238">DNA-binding</keyword>
<evidence type="ECO:0000256" key="7">
    <source>
        <dbReference type="ARBA" id="ARBA00023125"/>
    </source>
</evidence>
<reference evidence="15 16" key="1">
    <citation type="journal article" date="2021" name="Hortic Res">
        <title>Chromosome-scale assembly of the Dendrobium chrysotoxum genome enhances the understanding of orchid evolution.</title>
        <authorList>
            <person name="Zhang Y."/>
            <person name="Zhang G.Q."/>
            <person name="Zhang D."/>
            <person name="Liu X.D."/>
            <person name="Xu X.Y."/>
            <person name="Sun W.H."/>
            <person name="Yu X."/>
            <person name="Zhu X."/>
            <person name="Wang Z.W."/>
            <person name="Zhao X."/>
            <person name="Zhong W.Y."/>
            <person name="Chen H."/>
            <person name="Yin W.L."/>
            <person name="Huang T."/>
            <person name="Niu S.C."/>
            <person name="Liu Z.J."/>
        </authorList>
    </citation>
    <scope>NUCLEOTIDE SEQUENCE [LARGE SCALE GENOMIC DNA]</scope>
    <source>
        <strain evidence="15">Lindl</strain>
    </source>
</reference>
<dbReference type="Pfam" id="PF09382">
    <property type="entry name" value="RQC"/>
    <property type="match status" value="1"/>
</dbReference>
<dbReference type="Proteomes" id="UP000775213">
    <property type="component" value="Unassembled WGS sequence"/>
</dbReference>
<feature type="compositionally biased region" description="Basic and acidic residues" evidence="11">
    <location>
        <begin position="809"/>
        <end position="820"/>
    </location>
</feature>
<dbReference type="InterPro" id="IPR029491">
    <property type="entry name" value="Helicase_HTH"/>
</dbReference>
<gene>
    <name evidence="15" type="ORF">IEQ34_016841</name>
</gene>
<keyword evidence="6 10" id="KW-0067">ATP-binding</keyword>
<dbReference type="InterPro" id="IPR044876">
    <property type="entry name" value="HRDC_dom_sf"/>
</dbReference>
<dbReference type="Pfam" id="PF14493">
    <property type="entry name" value="HTH_40"/>
    <property type="match status" value="1"/>
</dbReference>